<gene>
    <name evidence="2" type="ORF">HYC85_017516</name>
</gene>
<reference evidence="3" key="1">
    <citation type="journal article" date="2020" name="Nat. Commun.">
        <title>Genome assembly of wild tea tree DASZ reveals pedigree and selection history of tea varieties.</title>
        <authorList>
            <person name="Zhang W."/>
            <person name="Zhang Y."/>
            <person name="Qiu H."/>
            <person name="Guo Y."/>
            <person name="Wan H."/>
            <person name="Zhang X."/>
            <person name="Scossa F."/>
            <person name="Alseekh S."/>
            <person name="Zhang Q."/>
            <person name="Wang P."/>
            <person name="Xu L."/>
            <person name="Schmidt M.H."/>
            <person name="Jia X."/>
            <person name="Li D."/>
            <person name="Zhu A."/>
            <person name="Guo F."/>
            <person name="Chen W."/>
            <person name="Ni D."/>
            <person name="Usadel B."/>
            <person name="Fernie A.R."/>
            <person name="Wen W."/>
        </authorList>
    </citation>
    <scope>NUCLEOTIDE SEQUENCE [LARGE SCALE GENOMIC DNA]</scope>
    <source>
        <strain evidence="3">cv. G240</strain>
    </source>
</reference>
<accession>A0A7J7GRM4</accession>
<keyword evidence="3" id="KW-1185">Reference proteome</keyword>
<proteinExistence type="predicted"/>
<evidence type="ECO:0000313" key="2">
    <source>
        <dbReference type="EMBL" id="KAF5943439.1"/>
    </source>
</evidence>
<dbReference type="Proteomes" id="UP000593564">
    <property type="component" value="Unassembled WGS sequence"/>
</dbReference>
<organism evidence="2 3">
    <name type="scientific">Camellia sinensis</name>
    <name type="common">Tea plant</name>
    <name type="synonym">Thea sinensis</name>
    <dbReference type="NCBI Taxonomy" id="4442"/>
    <lineage>
        <taxon>Eukaryota</taxon>
        <taxon>Viridiplantae</taxon>
        <taxon>Streptophyta</taxon>
        <taxon>Embryophyta</taxon>
        <taxon>Tracheophyta</taxon>
        <taxon>Spermatophyta</taxon>
        <taxon>Magnoliopsida</taxon>
        <taxon>eudicotyledons</taxon>
        <taxon>Gunneridae</taxon>
        <taxon>Pentapetalae</taxon>
        <taxon>asterids</taxon>
        <taxon>Ericales</taxon>
        <taxon>Theaceae</taxon>
        <taxon>Camellia</taxon>
    </lineage>
</organism>
<dbReference type="AlphaFoldDB" id="A0A7J7GRM4"/>
<evidence type="ECO:0000256" key="1">
    <source>
        <dbReference type="SAM" id="MobiDB-lite"/>
    </source>
</evidence>
<name>A0A7J7GRM4_CAMSI</name>
<reference evidence="2 3" key="2">
    <citation type="submission" date="2020-07" db="EMBL/GenBank/DDBJ databases">
        <title>Genome assembly of wild tea tree DASZ reveals pedigree and selection history of tea varieties.</title>
        <authorList>
            <person name="Zhang W."/>
        </authorList>
    </citation>
    <scope>NUCLEOTIDE SEQUENCE [LARGE SCALE GENOMIC DNA]</scope>
    <source>
        <strain evidence="3">cv. G240</strain>
        <tissue evidence="2">Leaf</tissue>
    </source>
</reference>
<comment type="caution">
    <text evidence="2">The sequence shown here is derived from an EMBL/GenBank/DDBJ whole genome shotgun (WGS) entry which is preliminary data.</text>
</comment>
<feature type="region of interest" description="Disordered" evidence="1">
    <location>
        <begin position="1"/>
        <end position="22"/>
    </location>
</feature>
<sequence length="140" mass="15710">MDMKSHKIPPPYPSSQNTSSCPNLHLMTTPINENLIYYRLDKKSCTLPNINNTSNTSKHPTTTQQHLIVTNTITAASPQHLSNSSNITASQQHHSSTRRIADQQTDSTQIITSSENHFNLATQTKSYNQIRIDAAVYLIY</sequence>
<evidence type="ECO:0000313" key="3">
    <source>
        <dbReference type="Proteomes" id="UP000593564"/>
    </source>
</evidence>
<protein>
    <submittedName>
        <fullName evidence="2">Uncharacterized protein</fullName>
    </submittedName>
</protein>
<dbReference type="EMBL" id="JACBKZ010000008">
    <property type="protein sequence ID" value="KAF5943439.1"/>
    <property type="molecule type" value="Genomic_DNA"/>
</dbReference>